<evidence type="ECO:0000256" key="1">
    <source>
        <dbReference type="SAM" id="Phobius"/>
    </source>
</evidence>
<proteinExistence type="predicted"/>
<reference evidence="2 3" key="1">
    <citation type="submission" date="2017-08" db="EMBL/GenBank/DDBJ databases">
        <authorList>
            <person name="de Groot N.N."/>
        </authorList>
    </citation>
    <scope>NUCLEOTIDE SEQUENCE [LARGE SCALE GENOMIC DNA]</scope>
    <source>
        <strain evidence="2 3">JC85</strain>
    </source>
</reference>
<keyword evidence="1" id="KW-0812">Transmembrane</keyword>
<evidence type="ECO:0000313" key="2">
    <source>
        <dbReference type="EMBL" id="SOC39835.1"/>
    </source>
</evidence>
<sequence>MMAAARDESMRMMKKLAMVVIAAGSAGLLLVLLGQLSPAVEEVLYGKPLRFDPDDGLAVLMVATILAPGALTAWLAELLAESRLGSRARAALVLVCNGLVTGALFGLFATLDDYFTAPGLEPTYALMGAAAGAVCGIIQWSILARMATRNGA</sequence>
<protein>
    <submittedName>
        <fullName evidence="2">Uncharacterized protein</fullName>
    </submittedName>
</protein>
<organism evidence="2 3">
    <name type="scientific">Rhizobium subbaraonis</name>
    <dbReference type="NCBI Taxonomy" id="908946"/>
    <lineage>
        <taxon>Bacteria</taxon>
        <taxon>Pseudomonadati</taxon>
        <taxon>Pseudomonadota</taxon>
        <taxon>Alphaproteobacteria</taxon>
        <taxon>Hyphomicrobiales</taxon>
        <taxon>Rhizobiaceae</taxon>
        <taxon>Rhizobium/Agrobacterium group</taxon>
        <taxon>Rhizobium</taxon>
    </lineage>
</organism>
<evidence type="ECO:0000313" key="3">
    <source>
        <dbReference type="Proteomes" id="UP000219167"/>
    </source>
</evidence>
<keyword evidence="1" id="KW-0472">Membrane</keyword>
<gene>
    <name evidence="2" type="ORF">SAMN05892877_106217</name>
</gene>
<keyword evidence="1" id="KW-1133">Transmembrane helix</keyword>
<keyword evidence="3" id="KW-1185">Reference proteome</keyword>
<accession>A0A285UD53</accession>
<dbReference type="Proteomes" id="UP000219167">
    <property type="component" value="Unassembled WGS sequence"/>
</dbReference>
<feature type="transmembrane region" description="Helical" evidence="1">
    <location>
        <begin position="58"/>
        <end position="79"/>
    </location>
</feature>
<dbReference type="EMBL" id="OBQD01000006">
    <property type="protein sequence ID" value="SOC39835.1"/>
    <property type="molecule type" value="Genomic_DNA"/>
</dbReference>
<dbReference type="AlphaFoldDB" id="A0A285UD53"/>
<feature type="transmembrane region" description="Helical" evidence="1">
    <location>
        <begin position="123"/>
        <end position="143"/>
    </location>
</feature>
<feature type="transmembrane region" description="Helical" evidence="1">
    <location>
        <begin position="91"/>
        <end position="111"/>
    </location>
</feature>
<name>A0A285UD53_9HYPH</name>